<protein>
    <submittedName>
        <fullName evidence="2">Uncharacterized protein</fullName>
    </submittedName>
</protein>
<dbReference type="Proteomes" id="UP001501427">
    <property type="component" value="Unassembled WGS sequence"/>
</dbReference>
<dbReference type="Proteomes" id="UP000549343">
    <property type="component" value="Unassembled WGS sequence"/>
</dbReference>
<reference evidence="1" key="4">
    <citation type="submission" date="2023-12" db="EMBL/GenBank/DDBJ databases">
        <authorList>
            <person name="Sun Q."/>
            <person name="Inoue M."/>
        </authorList>
    </citation>
    <scope>NUCLEOTIDE SEQUENCE</scope>
    <source>
        <strain evidence="1">JCM 10667</strain>
    </source>
</reference>
<evidence type="ECO:0000313" key="1">
    <source>
        <dbReference type="EMBL" id="GAA0562683.1"/>
    </source>
</evidence>
<reference evidence="4" key="2">
    <citation type="journal article" date="2019" name="Int. J. Syst. Evol. Microbiol.">
        <title>The Global Catalogue of Microorganisms (GCM) 10K type strain sequencing project: providing services to taxonomists for standard genome sequencing and annotation.</title>
        <authorList>
            <consortium name="The Broad Institute Genomics Platform"/>
            <consortium name="The Broad Institute Genome Sequencing Center for Infectious Disease"/>
            <person name="Wu L."/>
            <person name="Ma J."/>
        </authorList>
    </citation>
    <scope>NUCLEOTIDE SEQUENCE [LARGE SCALE GENOMIC DNA]</scope>
    <source>
        <strain evidence="4">JCM 10667</strain>
    </source>
</reference>
<sequence length="65" mass="6934">MTMLACAFAFVMLCGIAGVGLLLEAGERRRSVRWAHTLARFCGDPACGVCRSRSLSAHVPRVPAS</sequence>
<name>A0A7W7MX77_9ACTN</name>
<keyword evidence="4" id="KW-1185">Reference proteome</keyword>
<dbReference type="EMBL" id="JACHMV010000001">
    <property type="protein sequence ID" value="MBB4773632.1"/>
    <property type="molecule type" value="Genomic_DNA"/>
</dbReference>
<dbReference type="RefSeq" id="WP_184881856.1">
    <property type="nucleotide sequence ID" value="NZ_BAAAHD010000023.1"/>
</dbReference>
<reference evidence="1" key="1">
    <citation type="journal article" date="2014" name="Int. J. Syst. Evol. Microbiol.">
        <title>Complete genome of a new Firmicutes species belonging to the dominant human colonic microbiota ('Ruminococcus bicirculans') reveals two chromosomes and a selective capacity to utilize plant glucans.</title>
        <authorList>
            <consortium name="NISC Comparative Sequencing Program"/>
            <person name="Wegmann U."/>
            <person name="Louis P."/>
            <person name="Goesmann A."/>
            <person name="Henrissat B."/>
            <person name="Duncan S.H."/>
            <person name="Flint H.J."/>
        </authorList>
    </citation>
    <scope>NUCLEOTIDE SEQUENCE</scope>
    <source>
        <strain evidence="1">JCM 10667</strain>
    </source>
</reference>
<organism evidence="2 3">
    <name type="scientific">Actinomadura livida</name>
    <dbReference type="NCBI Taxonomy" id="79909"/>
    <lineage>
        <taxon>Bacteria</taxon>
        <taxon>Bacillati</taxon>
        <taxon>Actinomycetota</taxon>
        <taxon>Actinomycetes</taxon>
        <taxon>Streptosporangiales</taxon>
        <taxon>Thermomonosporaceae</taxon>
        <taxon>Actinomadura</taxon>
    </lineage>
</organism>
<gene>
    <name evidence="2" type="ORF">F4557_002050</name>
    <name evidence="1" type="ORF">GCM10009546_26120</name>
</gene>
<reference evidence="2 3" key="3">
    <citation type="submission" date="2020-08" db="EMBL/GenBank/DDBJ databases">
        <title>Sequencing the genomes of 1000 actinobacteria strains.</title>
        <authorList>
            <person name="Klenk H.-P."/>
        </authorList>
    </citation>
    <scope>NUCLEOTIDE SEQUENCE [LARGE SCALE GENOMIC DNA]</scope>
    <source>
        <strain evidence="2 3">DSM 44772</strain>
    </source>
</reference>
<evidence type="ECO:0000313" key="4">
    <source>
        <dbReference type="Proteomes" id="UP001501427"/>
    </source>
</evidence>
<evidence type="ECO:0000313" key="2">
    <source>
        <dbReference type="EMBL" id="MBB4773632.1"/>
    </source>
</evidence>
<evidence type="ECO:0000313" key="3">
    <source>
        <dbReference type="Proteomes" id="UP000549343"/>
    </source>
</evidence>
<accession>A0A7W7MX77</accession>
<dbReference type="EMBL" id="BAAAHD010000023">
    <property type="protein sequence ID" value="GAA0562683.1"/>
    <property type="molecule type" value="Genomic_DNA"/>
</dbReference>
<proteinExistence type="predicted"/>
<dbReference type="AlphaFoldDB" id="A0A7W7MX77"/>
<comment type="caution">
    <text evidence="2">The sequence shown here is derived from an EMBL/GenBank/DDBJ whole genome shotgun (WGS) entry which is preliminary data.</text>
</comment>